<dbReference type="RefSeq" id="XP_066832723.1">
    <property type="nucleotide sequence ID" value="XM_066976155.1"/>
</dbReference>
<name>A0ABP0ZTU2_9ASCO</name>
<evidence type="ECO:0000256" key="6">
    <source>
        <dbReference type="SAM" id="MobiDB-lite"/>
    </source>
</evidence>
<dbReference type="PROSITE" id="PS00027">
    <property type="entry name" value="HOMEOBOX_1"/>
    <property type="match status" value="1"/>
</dbReference>
<dbReference type="Pfam" id="PF00046">
    <property type="entry name" value="Homeodomain"/>
    <property type="match status" value="1"/>
</dbReference>
<keyword evidence="1 4" id="KW-0238">DNA-binding</keyword>
<dbReference type="CDD" id="cd00086">
    <property type="entry name" value="homeodomain"/>
    <property type="match status" value="1"/>
</dbReference>
<dbReference type="InterPro" id="IPR009057">
    <property type="entry name" value="Homeodomain-like_sf"/>
</dbReference>
<feature type="compositionally biased region" description="Basic and acidic residues" evidence="6">
    <location>
        <begin position="127"/>
        <end position="144"/>
    </location>
</feature>
<feature type="domain" description="Homeobox" evidence="7">
    <location>
        <begin position="235"/>
        <end position="295"/>
    </location>
</feature>
<dbReference type="PROSITE" id="PS50071">
    <property type="entry name" value="HOMEOBOX_2"/>
    <property type="match status" value="1"/>
</dbReference>
<evidence type="ECO:0000259" key="7">
    <source>
        <dbReference type="PROSITE" id="PS50071"/>
    </source>
</evidence>
<feature type="region of interest" description="Disordered" evidence="6">
    <location>
        <begin position="358"/>
        <end position="386"/>
    </location>
</feature>
<feature type="compositionally biased region" description="Low complexity" evidence="6">
    <location>
        <begin position="376"/>
        <end position="386"/>
    </location>
</feature>
<evidence type="ECO:0000256" key="3">
    <source>
        <dbReference type="ARBA" id="ARBA00023242"/>
    </source>
</evidence>
<evidence type="ECO:0000256" key="2">
    <source>
        <dbReference type="ARBA" id="ARBA00023155"/>
    </source>
</evidence>
<feature type="region of interest" description="Disordered" evidence="6">
    <location>
        <begin position="121"/>
        <end position="151"/>
    </location>
</feature>
<evidence type="ECO:0000313" key="8">
    <source>
        <dbReference type="EMBL" id="CAK9441963.1"/>
    </source>
</evidence>
<feature type="DNA-binding region" description="Homeobox" evidence="4">
    <location>
        <begin position="237"/>
        <end position="296"/>
    </location>
</feature>
<dbReference type="PANTHER" id="PTHR24324">
    <property type="entry name" value="HOMEOBOX PROTEIN HHEX"/>
    <property type="match status" value="1"/>
</dbReference>
<dbReference type="Proteomes" id="UP001497383">
    <property type="component" value="Chromosome 8"/>
</dbReference>
<keyword evidence="2 4" id="KW-0371">Homeobox</keyword>
<dbReference type="SMART" id="SM00389">
    <property type="entry name" value="HOX"/>
    <property type="match status" value="1"/>
</dbReference>
<comment type="subcellular location">
    <subcellularLocation>
        <location evidence="4 5">Nucleus</location>
    </subcellularLocation>
</comment>
<sequence length="437" mass="48127">MISSYTPEKLPSTSAILENIHSANAINKHNNNRGSNTAIKKITLPPLSTILSTAQTDHYRDHPLTPYHSSFKYNSPASSYFQQPASAATVAHSHSHPALAHSSISSSSSCYCSTPNVQFVPTPPPTTDHHPAERHRSVSEERQGLKRSSSFVDASDTSILEIIKNKPHSYSNSYANTSTASISSVTSATSTTSSASSSCSTSSSVLAQNDSKAYAFISHSPATFPSQEPAIDNAPLARRKRRRTSQQELNILNREFERGSTPNKSRRIEIAKCVRMTEKAVQIWFQNKRQSIRKQSCSQREVLELPPTTITIQEQQQQQQQQHEQHEQQKAVPIISSTPTKALPHSIPLFRHITPLHNQQSHQASTSLPRIPPPSTSSSTTTATTTLPAVPAVHNQMIETNKKQPHRLNGVNASTMTFKLIPSKVTRKILGEVTNRS</sequence>
<evidence type="ECO:0000256" key="1">
    <source>
        <dbReference type="ARBA" id="ARBA00023125"/>
    </source>
</evidence>
<keyword evidence="3 4" id="KW-0539">Nucleus</keyword>
<evidence type="ECO:0000313" key="9">
    <source>
        <dbReference type="Proteomes" id="UP001497383"/>
    </source>
</evidence>
<dbReference type="InterPro" id="IPR001356">
    <property type="entry name" value="HD"/>
</dbReference>
<dbReference type="InterPro" id="IPR051000">
    <property type="entry name" value="Homeobox_DNA-bind_prot"/>
</dbReference>
<protein>
    <recommendedName>
        <fullName evidence="7">Homeobox domain-containing protein</fullName>
    </recommendedName>
</protein>
<dbReference type="PANTHER" id="PTHR24324:SF9">
    <property type="entry name" value="HOMEOBOX DOMAIN-CONTAINING PROTEIN"/>
    <property type="match status" value="1"/>
</dbReference>
<dbReference type="GeneID" id="92210981"/>
<organism evidence="8 9">
    <name type="scientific">Lodderomyces beijingensis</name>
    <dbReference type="NCBI Taxonomy" id="1775926"/>
    <lineage>
        <taxon>Eukaryota</taxon>
        <taxon>Fungi</taxon>
        <taxon>Dikarya</taxon>
        <taxon>Ascomycota</taxon>
        <taxon>Saccharomycotina</taxon>
        <taxon>Pichiomycetes</taxon>
        <taxon>Debaryomycetaceae</taxon>
        <taxon>Candida/Lodderomyces clade</taxon>
        <taxon>Lodderomyces</taxon>
    </lineage>
</organism>
<reference evidence="8 9" key="1">
    <citation type="submission" date="2024-03" db="EMBL/GenBank/DDBJ databases">
        <authorList>
            <person name="Brejova B."/>
        </authorList>
    </citation>
    <scope>NUCLEOTIDE SEQUENCE [LARGE SCALE GENOMIC DNA]</scope>
    <source>
        <strain evidence="8 9">CBS 14171</strain>
    </source>
</reference>
<keyword evidence="9" id="KW-1185">Reference proteome</keyword>
<dbReference type="InterPro" id="IPR017970">
    <property type="entry name" value="Homeobox_CS"/>
</dbReference>
<gene>
    <name evidence="8" type="ORF">LODBEIA_P57850</name>
</gene>
<dbReference type="SUPFAM" id="SSF46689">
    <property type="entry name" value="Homeodomain-like"/>
    <property type="match status" value="1"/>
</dbReference>
<dbReference type="Gene3D" id="1.10.10.60">
    <property type="entry name" value="Homeodomain-like"/>
    <property type="match status" value="1"/>
</dbReference>
<evidence type="ECO:0000256" key="4">
    <source>
        <dbReference type="PROSITE-ProRule" id="PRU00108"/>
    </source>
</evidence>
<accession>A0ABP0ZTU2</accession>
<dbReference type="EMBL" id="OZ022412">
    <property type="protein sequence ID" value="CAK9441963.1"/>
    <property type="molecule type" value="Genomic_DNA"/>
</dbReference>
<proteinExistence type="predicted"/>
<evidence type="ECO:0000256" key="5">
    <source>
        <dbReference type="RuleBase" id="RU000682"/>
    </source>
</evidence>